<organism evidence="4 5">
    <name type="scientific">Gilvimarinus gilvus</name>
    <dbReference type="NCBI Taxonomy" id="3058038"/>
    <lineage>
        <taxon>Bacteria</taxon>
        <taxon>Pseudomonadati</taxon>
        <taxon>Pseudomonadota</taxon>
        <taxon>Gammaproteobacteria</taxon>
        <taxon>Cellvibrionales</taxon>
        <taxon>Cellvibrionaceae</taxon>
        <taxon>Gilvimarinus</taxon>
    </lineage>
</organism>
<dbReference type="Gene3D" id="2.30.42.10">
    <property type="match status" value="1"/>
</dbReference>
<keyword evidence="5" id="KW-1185">Reference proteome</keyword>
<evidence type="ECO:0000256" key="1">
    <source>
        <dbReference type="SAM" id="MobiDB-lite"/>
    </source>
</evidence>
<proteinExistence type="predicted"/>
<dbReference type="SUPFAM" id="SSF52096">
    <property type="entry name" value="ClpP/crotonase"/>
    <property type="match status" value="1"/>
</dbReference>
<evidence type="ECO:0000256" key="2">
    <source>
        <dbReference type="SAM" id="SignalP"/>
    </source>
</evidence>
<dbReference type="InterPro" id="IPR036034">
    <property type="entry name" value="PDZ_sf"/>
</dbReference>
<feature type="domain" description="Tail specific protease" evidence="3">
    <location>
        <begin position="293"/>
        <end position="442"/>
    </location>
</feature>
<reference evidence="4 5" key="1">
    <citation type="submission" date="2023-11" db="EMBL/GenBank/DDBJ databases">
        <title>Gilvimarinus fulvus sp. nov., isolated from the surface of Kelp.</title>
        <authorList>
            <person name="Sun Y.Y."/>
            <person name="Gong Y."/>
            <person name="Du Z.J."/>
        </authorList>
    </citation>
    <scope>NUCLEOTIDE SEQUENCE [LARGE SCALE GENOMIC DNA]</scope>
    <source>
        <strain evidence="4 5">SDUM040013</strain>
    </source>
</reference>
<dbReference type="PANTHER" id="PTHR32060">
    <property type="entry name" value="TAIL-SPECIFIC PROTEASE"/>
    <property type="match status" value="1"/>
</dbReference>
<comment type="caution">
    <text evidence="4">The sequence shown here is derived from an EMBL/GenBank/DDBJ whole genome shotgun (WGS) entry which is preliminary data.</text>
</comment>
<dbReference type="PANTHER" id="PTHR32060:SF30">
    <property type="entry name" value="CARBOXY-TERMINAL PROCESSING PROTEASE CTPA"/>
    <property type="match status" value="1"/>
</dbReference>
<evidence type="ECO:0000259" key="3">
    <source>
        <dbReference type="Pfam" id="PF03572"/>
    </source>
</evidence>
<keyword evidence="2" id="KW-0732">Signal</keyword>
<dbReference type="Gene3D" id="3.30.750.170">
    <property type="match status" value="1"/>
</dbReference>
<accession>A0ABU4RX66</accession>
<protein>
    <submittedName>
        <fullName evidence="4">S41 family peptidase</fullName>
    </submittedName>
</protein>
<sequence length="560" mass="59224">MLNSTQTPYTRQLALLGALLSAVALSACGGGSSSGDSLEDVVGSSSSSSVSSSSSSVSSSSSSVSGSGEDFVWEQGAFPNMDDYWSLCENPRQGVAPYNGEPYPDMAGTYIDENVFLRSFSNEFYLWYDEIIDRNPILYDTTTYFSLLVTEERTPSGALKDQFHWYENTDTYRTRQDSGVSVGYGLQWVLLSTLPPREAVIAYTVPSSSASDAGLSRGARILAIDGVDLVNDDSQAGVDVLNTALFPSEVGQSHTFTVQDLGSSSSRDVVLTASELTVSAVQTTNVISTPTGDVGYMLFNNHIATAETDLAIAIESFANSGVSDLILDIRYNGGGYLDIASELGYMIGGSNTAGKDFYTTEFNDKHPTTDPFNGNTIEPIQFHSTTLGFSEPVGQALPTLDLNRVFVLTGGNTCSASEAIMNGLAGVDVEVIQVGNPTCGKPYGAYVVDNCGLSYFTIQFKGANAKGFGDYAGGFFPGDNNSADASELPGCVVADDYEHSLGDSNEARLATALYYRDNGSCPVEAGSKTTTGAAKSSITRSDGVMFHPPGMGDAILRGQP</sequence>
<dbReference type="Pfam" id="PF03572">
    <property type="entry name" value="Peptidase_S41"/>
    <property type="match status" value="1"/>
</dbReference>
<feature type="chain" id="PRO_5046983825" evidence="2">
    <location>
        <begin position="28"/>
        <end position="560"/>
    </location>
</feature>
<feature type="signal peptide" evidence="2">
    <location>
        <begin position="1"/>
        <end position="27"/>
    </location>
</feature>
<feature type="region of interest" description="Disordered" evidence="1">
    <location>
        <begin position="32"/>
        <end position="68"/>
    </location>
</feature>
<evidence type="ECO:0000313" key="5">
    <source>
        <dbReference type="Proteomes" id="UP001273505"/>
    </source>
</evidence>
<dbReference type="InterPro" id="IPR029045">
    <property type="entry name" value="ClpP/crotonase-like_dom_sf"/>
</dbReference>
<dbReference type="RefSeq" id="WP_302724021.1">
    <property type="nucleotide sequence ID" value="NZ_JAULRU010000731.1"/>
</dbReference>
<feature type="compositionally biased region" description="Low complexity" evidence="1">
    <location>
        <begin position="34"/>
        <end position="68"/>
    </location>
</feature>
<evidence type="ECO:0000313" key="4">
    <source>
        <dbReference type="EMBL" id="MDX6848777.1"/>
    </source>
</evidence>
<dbReference type="SUPFAM" id="SSF50156">
    <property type="entry name" value="PDZ domain-like"/>
    <property type="match status" value="1"/>
</dbReference>
<name>A0ABU4RX66_9GAMM</name>
<dbReference type="Proteomes" id="UP001273505">
    <property type="component" value="Unassembled WGS sequence"/>
</dbReference>
<dbReference type="Gene3D" id="3.90.226.10">
    <property type="entry name" value="2-enoyl-CoA Hydratase, Chain A, domain 1"/>
    <property type="match status" value="1"/>
</dbReference>
<gene>
    <name evidence="4" type="ORF">SCD92_05355</name>
</gene>
<dbReference type="EMBL" id="JAXAFO010000006">
    <property type="protein sequence ID" value="MDX6848777.1"/>
    <property type="molecule type" value="Genomic_DNA"/>
</dbReference>
<dbReference type="InterPro" id="IPR005151">
    <property type="entry name" value="Tail-specific_protease"/>
</dbReference>